<dbReference type="Proteomes" id="UP001372338">
    <property type="component" value="Unassembled WGS sequence"/>
</dbReference>
<proteinExistence type="predicted"/>
<evidence type="ECO:0000313" key="1">
    <source>
        <dbReference type="EMBL" id="KAK7275700.1"/>
    </source>
</evidence>
<evidence type="ECO:0000313" key="2">
    <source>
        <dbReference type="Proteomes" id="UP001372338"/>
    </source>
</evidence>
<sequence length="108" mass="12400">MGEKKQSQKNMQHKNPITNDGVVITIYVESMRSRSIKKTKQYPRFKIPQGYDRRAQLLAYSRELRNEGSEKVQQIHSNNESLPGSRSKASSLLSYLITAWISSNTKNV</sequence>
<organism evidence="1 2">
    <name type="scientific">Crotalaria pallida</name>
    <name type="common">Smooth rattlebox</name>
    <name type="synonym">Crotalaria striata</name>
    <dbReference type="NCBI Taxonomy" id="3830"/>
    <lineage>
        <taxon>Eukaryota</taxon>
        <taxon>Viridiplantae</taxon>
        <taxon>Streptophyta</taxon>
        <taxon>Embryophyta</taxon>
        <taxon>Tracheophyta</taxon>
        <taxon>Spermatophyta</taxon>
        <taxon>Magnoliopsida</taxon>
        <taxon>eudicotyledons</taxon>
        <taxon>Gunneridae</taxon>
        <taxon>Pentapetalae</taxon>
        <taxon>rosids</taxon>
        <taxon>fabids</taxon>
        <taxon>Fabales</taxon>
        <taxon>Fabaceae</taxon>
        <taxon>Papilionoideae</taxon>
        <taxon>50 kb inversion clade</taxon>
        <taxon>genistoids sensu lato</taxon>
        <taxon>core genistoids</taxon>
        <taxon>Crotalarieae</taxon>
        <taxon>Crotalaria</taxon>
    </lineage>
</organism>
<gene>
    <name evidence="1" type="ORF">RIF29_16822</name>
</gene>
<comment type="caution">
    <text evidence="1">The sequence shown here is derived from an EMBL/GenBank/DDBJ whole genome shotgun (WGS) entry which is preliminary data.</text>
</comment>
<dbReference type="AlphaFoldDB" id="A0AAN9FLS6"/>
<name>A0AAN9FLS6_CROPI</name>
<keyword evidence="2" id="KW-1185">Reference proteome</keyword>
<dbReference type="EMBL" id="JAYWIO010000003">
    <property type="protein sequence ID" value="KAK7275700.1"/>
    <property type="molecule type" value="Genomic_DNA"/>
</dbReference>
<protein>
    <submittedName>
        <fullName evidence="1">Uncharacterized protein</fullName>
    </submittedName>
</protein>
<accession>A0AAN9FLS6</accession>
<reference evidence="1 2" key="1">
    <citation type="submission" date="2024-01" db="EMBL/GenBank/DDBJ databases">
        <title>The genomes of 5 underutilized Papilionoideae crops provide insights into root nodulation and disease resistanc.</title>
        <authorList>
            <person name="Yuan L."/>
        </authorList>
    </citation>
    <scope>NUCLEOTIDE SEQUENCE [LARGE SCALE GENOMIC DNA]</scope>
    <source>
        <strain evidence="1">ZHUSHIDOU_FW_LH</strain>
        <tissue evidence="1">Leaf</tissue>
    </source>
</reference>